<reference evidence="2 3" key="1">
    <citation type="journal article" date="2016" name="Nat. Commun.">
        <title>Thousands of microbial genomes shed light on interconnected biogeochemical processes in an aquifer system.</title>
        <authorList>
            <person name="Anantharaman K."/>
            <person name="Brown C.T."/>
            <person name="Hug L.A."/>
            <person name="Sharon I."/>
            <person name="Castelle C.J."/>
            <person name="Probst A.J."/>
            <person name="Thomas B.C."/>
            <person name="Singh A."/>
            <person name="Wilkins M.J."/>
            <person name="Karaoz U."/>
            <person name="Brodie E.L."/>
            <person name="Williams K.H."/>
            <person name="Hubbard S.S."/>
            <person name="Banfield J.F."/>
        </authorList>
    </citation>
    <scope>NUCLEOTIDE SEQUENCE [LARGE SCALE GENOMIC DNA]</scope>
</reference>
<dbReference type="PANTHER" id="PTHR39673:SF5">
    <property type="entry name" value="TUNGSTEN-CONTAINING FORMYLMETHANOFURAN DEHYDROGENASE 2 SUBUNIT C"/>
    <property type="match status" value="1"/>
</dbReference>
<dbReference type="Proteomes" id="UP000178082">
    <property type="component" value="Unassembled WGS sequence"/>
</dbReference>
<evidence type="ECO:0000259" key="1">
    <source>
        <dbReference type="Pfam" id="PF01493"/>
    </source>
</evidence>
<dbReference type="Gene3D" id="2.160.20.60">
    <property type="entry name" value="Glutamate synthase, alpha subunit, C-terminal domain"/>
    <property type="match status" value="1"/>
</dbReference>
<gene>
    <name evidence="2" type="ORF">A3G31_08890</name>
</gene>
<dbReference type="EMBL" id="MGDI01000028">
    <property type="protein sequence ID" value="OGL53103.1"/>
    <property type="molecule type" value="Genomic_DNA"/>
</dbReference>
<dbReference type="InterPro" id="IPR035710">
    <property type="entry name" value="Archaeal_gltB"/>
</dbReference>
<sequence length="242" mass="26714">MNAKGVYYRDLNKTIRDLIFKDGVDEIELLNVNGQRYIGDGISRKVKIIIHGVPGNDLGVFMDGPTIIVNSNAQDGVGNTMNDGKIVIHGMAGDVIGYGMRCGKIFIKDDVGYRVGIHMKSHKDKIPFLIVGGKAGDFFGEYMAGGVLILLGLEENDKPIVGDYVGTGMHGGAIYVRGEVDKRQLGKEVGIKELNAEDYGLIEPVLKEYCEDLRLDMNQVMSKKFIKLIPVSHRPYGRLYAY</sequence>
<proteinExistence type="predicted"/>
<dbReference type="PIRSF" id="PIRSF006519">
    <property type="entry name" value="GOGAT_dom3"/>
    <property type="match status" value="1"/>
</dbReference>
<dbReference type="InterPro" id="IPR012061">
    <property type="entry name" value="Glu_synth_lsu_3"/>
</dbReference>
<dbReference type="AlphaFoldDB" id="A0A1F7SH20"/>
<evidence type="ECO:0000313" key="3">
    <source>
        <dbReference type="Proteomes" id="UP000178082"/>
    </source>
</evidence>
<dbReference type="InterPro" id="IPR036485">
    <property type="entry name" value="Glu_synth_asu_C_sf"/>
</dbReference>
<feature type="domain" description="Glutamate synthase alpha subunit C-terminal" evidence="1">
    <location>
        <begin position="28"/>
        <end position="187"/>
    </location>
</feature>
<name>A0A1F7SH20_9BACT</name>
<dbReference type="PANTHER" id="PTHR39673">
    <property type="entry name" value="TUNGSTEN FORMYLMETHANOFURAN DEHYDROGENASE, SUBUNIT C (FWDC)"/>
    <property type="match status" value="1"/>
</dbReference>
<accession>A0A1F7SH20</accession>
<evidence type="ECO:0000313" key="2">
    <source>
        <dbReference type="EMBL" id="OGL53103.1"/>
    </source>
</evidence>
<protein>
    <recommendedName>
        <fullName evidence="1">Glutamate synthase alpha subunit C-terminal domain-containing protein</fullName>
    </recommendedName>
</protein>
<dbReference type="InterPro" id="IPR002489">
    <property type="entry name" value="Glu_synth_asu_C"/>
</dbReference>
<dbReference type="STRING" id="1817883.A3G31_08890"/>
<comment type="caution">
    <text evidence="2">The sequence shown here is derived from an EMBL/GenBank/DDBJ whole genome shotgun (WGS) entry which is preliminary data.</text>
</comment>
<dbReference type="CDD" id="cd00981">
    <property type="entry name" value="arch_gltB"/>
    <property type="match status" value="1"/>
</dbReference>
<dbReference type="GO" id="GO:0016491">
    <property type="term" value="F:oxidoreductase activity"/>
    <property type="evidence" value="ECO:0007669"/>
    <property type="project" value="InterPro"/>
</dbReference>
<dbReference type="SUPFAM" id="SSF69336">
    <property type="entry name" value="Alpha subunit of glutamate synthase, C-terminal domain"/>
    <property type="match status" value="1"/>
</dbReference>
<organism evidence="2 3">
    <name type="scientific">Candidatus Schekmanbacteria bacterium RIFCSPLOWO2_12_FULL_38_15</name>
    <dbReference type="NCBI Taxonomy" id="1817883"/>
    <lineage>
        <taxon>Bacteria</taxon>
        <taxon>Candidatus Schekmaniibacteriota</taxon>
    </lineage>
</organism>
<dbReference type="Pfam" id="PF01493">
    <property type="entry name" value="GXGXG"/>
    <property type="match status" value="1"/>
</dbReference>